<reference evidence="2 3" key="1">
    <citation type="submission" date="2019-01" db="EMBL/GenBank/DDBJ databases">
        <title>Pseudolysobacter antarctica gen. nov., sp. nov., isolated from Fildes Peninsula, Antarctica.</title>
        <authorList>
            <person name="Wei Z."/>
            <person name="Peng F."/>
        </authorList>
    </citation>
    <scope>NUCLEOTIDE SEQUENCE [LARGE SCALE GENOMIC DNA]</scope>
    <source>
        <strain evidence="2 3">AQ6-296</strain>
    </source>
</reference>
<dbReference type="SUPFAM" id="SSF51735">
    <property type="entry name" value="NAD(P)-binding Rossmann-fold domains"/>
    <property type="match status" value="1"/>
</dbReference>
<accession>A0A411HQG5</accession>
<dbReference type="PANTHER" id="PTHR48079">
    <property type="entry name" value="PROTEIN YEEZ"/>
    <property type="match status" value="1"/>
</dbReference>
<feature type="domain" description="NAD-dependent epimerase/dehydratase" evidence="1">
    <location>
        <begin position="11"/>
        <end position="213"/>
    </location>
</feature>
<organism evidence="2 3">
    <name type="scientific">Pseudolysobacter antarcticus</name>
    <dbReference type="NCBI Taxonomy" id="2511995"/>
    <lineage>
        <taxon>Bacteria</taxon>
        <taxon>Pseudomonadati</taxon>
        <taxon>Pseudomonadota</taxon>
        <taxon>Gammaproteobacteria</taxon>
        <taxon>Lysobacterales</taxon>
        <taxon>Rhodanobacteraceae</taxon>
        <taxon>Pseudolysobacter</taxon>
    </lineage>
</organism>
<dbReference type="Gene3D" id="3.40.50.720">
    <property type="entry name" value="NAD(P)-binding Rossmann-like Domain"/>
    <property type="match status" value="1"/>
</dbReference>
<gene>
    <name evidence="2" type="ORF">ELE36_16175</name>
</gene>
<dbReference type="OrthoDB" id="9808276at2"/>
<dbReference type="Proteomes" id="UP000291562">
    <property type="component" value="Chromosome"/>
</dbReference>
<dbReference type="GO" id="GO:0005737">
    <property type="term" value="C:cytoplasm"/>
    <property type="evidence" value="ECO:0007669"/>
    <property type="project" value="TreeGrafter"/>
</dbReference>
<dbReference type="EMBL" id="CP035704">
    <property type="protein sequence ID" value="QBB72738.1"/>
    <property type="molecule type" value="Genomic_DNA"/>
</dbReference>
<dbReference type="InterPro" id="IPR036291">
    <property type="entry name" value="NAD(P)-bd_dom_sf"/>
</dbReference>
<evidence type="ECO:0000313" key="2">
    <source>
        <dbReference type="EMBL" id="QBB72738.1"/>
    </source>
</evidence>
<evidence type="ECO:0000259" key="1">
    <source>
        <dbReference type="Pfam" id="PF01370"/>
    </source>
</evidence>
<proteinExistence type="predicted"/>
<protein>
    <submittedName>
        <fullName evidence="2">SDR family oxidoreductase</fullName>
    </submittedName>
</protein>
<evidence type="ECO:0000313" key="3">
    <source>
        <dbReference type="Proteomes" id="UP000291562"/>
    </source>
</evidence>
<name>A0A411HQG5_9GAMM</name>
<dbReference type="KEGG" id="xbc:ELE36_16175"/>
<dbReference type="Pfam" id="PF01370">
    <property type="entry name" value="Epimerase"/>
    <property type="match status" value="1"/>
</dbReference>
<dbReference type="GO" id="GO:0004029">
    <property type="term" value="F:aldehyde dehydrogenase (NAD+) activity"/>
    <property type="evidence" value="ECO:0007669"/>
    <property type="project" value="TreeGrafter"/>
</dbReference>
<dbReference type="CDD" id="cd05266">
    <property type="entry name" value="SDR_a4"/>
    <property type="match status" value="1"/>
</dbReference>
<dbReference type="AlphaFoldDB" id="A0A411HQG5"/>
<sequence length="292" mass="31813">MRGACLIAGCGDTGIRIANLLVKQGQKVYGLRRIATALPANIIPIAADLTDPATLDSLPADIETLVYLPTPPQRTHDAYQKIFRDGFEHLLRALPQAATTLRRIVFISSSAVYGQHHGAWVDEETECRPLAFNGEILLSTEQWLLQNFTNACVLRFAGIYGPGRIRLIEDIGAQKVRVHAGAARYTNRIHVDDAAAAVMHVLGLQQVRPIYNVVDDLPAADGEVYDWLADKLGAVRPAREDKTSSDTLGNKRVSNKRLRASGFAPRYADYRAGYGAVIDTLAPIKPNGSSCG</sequence>
<dbReference type="InterPro" id="IPR001509">
    <property type="entry name" value="Epimerase_deHydtase"/>
</dbReference>
<dbReference type="PANTHER" id="PTHR48079:SF6">
    <property type="entry name" value="NAD(P)-BINDING DOMAIN-CONTAINING PROTEIN-RELATED"/>
    <property type="match status" value="1"/>
</dbReference>
<keyword evidence="3" id="KW-1185">Reference proteome</keyword>
<dbReference type="InterPro" id="IPR051783">
    <property type="entry name" value="NAD(P)-dependent_oxidoreduct"/>
</dbReference>